<evidence type="ECO:0000313" key="13">
    <source>
        <dbReference type="Proteomes" id="UP000094764"/>
    </source>
</evidence>
<dbReference type="AlphaFoldDB" id="A0A1E5GS80"/>
<name>A0A1E5GS80_9ENTE</name>
<reference evidence="13" key="1">
    <citation type="submission" date="2016-09" db="EMBL/GenBank/DDBJ databases">
        <authorList>
            <person name="Gulvik C.A."/>
        </authorList>
    </citation>
    <scope>NUCLEOTIDE SEQUENCE [LARGE SCALE GENOMIC DNA]</scope>
    <source>
        <strain evidence="13">LMG 26306</strain>
    </source>
</reference>
<evidence type="ECO:0000256" key="6">
    <source>
        <dbReference type="ARBA" id="ARBA00022692"/>
    </source>
</evidence>
<dbReference type="Proteomes" id="UP000094764">
    <property type="component" value="Unassembled WGS sequence"/>
</dbReference>
<evidence type="ECO:0000256" key="2">
    <source>
        <dbReference type="ARBA" id="ARBA00022448"/>
    </source>
</evidence>
<evidence type="ECO:0000256" key="7">
    <source>
        <dbReference type="ARBA" id="ARBA00022989"/>
    </source>
</evidence>
<feature type="transmembrane region" description="Helical" evidence="10">
    <location>
        <begin position="32"/>
        <end position="54"/>
    </location>
</feature>
<keyword evidence="6 10" id="KW-0812">Transmembrane</keyword>
<dbReference type="GO" id="GO:0009401">
    <property type="term" value="P:phosphoenolpyruvate-dependent sugar phosphotransferase system"/>
    <property type="evidence" value="ECO:0007669"/>
    <property type="project" value="UniProtKB-KW"/>
</dbReference>
<accession>A0A1E5GS80</accession>
<dbReference type="PANTHER" id="PTHR33989">
    <property type="match status" value="1"/>
</dbReference>
<evidence type="ECO:0000256" key="5">
    <source>
        <dbReference type="ARBA" id="ARBA00022683"/>
    </source>
</evidence>
<feature type="transmembrane region" description="Helical" evidence="10">
    <location>
        <begin position="410"/>
        <end position="431"/>
    </location>
</feature>
<keyword evidence="2 9" id="KW-0813">Transport</keyword>
<evidence type="ECO:0000256" key="9">
    <source>
        <dbReference type="PIRNR" id="PIRNR006351"/>
    </source>
</evidence>
<protein>
    <recommendedName>
        <fullName evidence="9">Permease IIC component</fullName>
    </recommendedName>
</protein>
<evidence type="ECO:0000256" key="8">
    <source>
        <dbReference type="ARBA" id="ARBA00023136"/>
    </source>
</evidence>
<organism evidence="12 13">
    <name type="scientific">Enterococcus quebecensis</name>
    <dbReference type="NCBI Taxonomy" id="903983"/>
    <lineage>
        <taxon>Bacteria</taxon>
        <taxon>Bacillati</taxon>
        <taxon>Bacillota</taxon>
        <taxon>Bacilli</taxon>
        <taxon>Lactobacillales</taxon>
        <taxon>Enterococcaceae</taxon>
        <taxon>Enterococcus</taxon>
    </lineage>
</organism>
<dbReference type="InterPro" id="IPR004796">
    <property type="entry name" value="PTS_IIC_cello"/>
</dbReference>
<dbReference type="OrthoDB" id="1550290at2"/>
<sequence>MMKKLEELMTKTLLPLSEKINRNIFLSSLSESFVRITFIILGISLIAIVGYWPIPSGWGIWLRETGIMTHVDAVLNASTNAMAIYISYSFAAAYSKNSGYNSQNGGMLGLLSFLIVSPQTLTFTTKQGMTEVVQTFSKNQITGQLDVTPINAFPISALGGRSLLVALFISFLAAYIFVKMSKKGFAIKLPDSIPPMVSESLSPAIISVAVVLVAFTLRIIFSYTAEGNMVDWCNFIISKPLSLLTATPIAFIFILTLASFMWFFGIHPNVVNGAISPLLYTIILENIAAYQHGTPLPYGTLAIVLGNTILGGAGCTLGLLIALLFAKSKRYKAIFKIAVIPSIFNINEPLIFGVPVVLNPIFFIPMVVSPPVLGLTTWLLTSLIKVNLNPLVGLMPWTTPIFLTKPLGSGLAGTFILAICLVLNTLIYLPFVKLADKQALEVEQAEEILKSETELSLQS</sequence>
<evidence type="ECO:0000259" key="11">
    <source>
        <dbReference type="PROSITE" id="PS51105"/>
    </source>
</evidence>
<feature type="transmembrane region" description="Helical" evidence="10">
    <location>
        <begin position="270"/>
        <end position="289"/>
    </location>
</feature>
<keyword evidence="3 9" id="KW-1003">Cell membrane</keyword>
<feature type="transmembrane region" description="Helical" evidence="10">
    <location>
        <begin position="74"/>
        <end position="94"/>
    </location>
</feature>
<comment type="function">
    <text evidence="9">The phosphoenolpyruvate-dependent sugar phosphotransferase system (PTS), a major carbohydrate active -transport system, catalyzes the phosphorylation of incoming sugar substrates concomitant with their translocation across the cell membrane.</text>
</comment>
<feature type="transmembrane region" description="Helical" evidence="10">
    <location>
        <begin position="201"/>
        <end position="221"/>
    </location>
</feature>
<dbReference type="EMBL" id="MIKB01000015">
    <property type="protein sequence ID" value="OEG15539.1"/>
    <property type="molecule type" value="Genomic_DNA"/>
</dbReference>
<dbReference type="PROSITE" id="PS51105">
    <property type="entry name" value="PTS_EIIC_TYPE_3"/>
    <property type="match status" value="1"/>
</dbReference>
<dbReference type="PIRSF" id="PIRSF006351">
    <property type="entry name" value="PTS_EIIC-Cellobiose"/>
    <property type="match status" value="1"/>
</dbReference>
<dbReference type="PANTHER" id="PTHR33989:SF8">
    <property type="entry name" value="PERMEASE IIC COMPONENT"/>
    <property type="match status" value="1"/>
</dbReference>
<evidence type="ECO:0000256" key="1">
    <source>
        <dbReference type="ARBA" id="ARBA00004651"/>
    </source>
</evidence>
<dbReference type="GO" id="GO:0005886">
    <property type="term" value="C:plasma membrane"/>
    <property type="evidence" value="ECO:0007669"/>
    <property type="project" value="UniProtKB-SubCell"/>
</dbReference>
<feature type="transmembrane region" description="Helical" evidence="10">
    <location>
        <begin position="106"/>
        <end position="124"/>
    </location>
</feature>
<dbReference type="InterPro" id="IPR003352">
    <property type="entry name" value="PTS_EIIC"/>
</dbReference>
<proteinExistence type="predicted"/>
<dbReference type="GO" id="GO:0008982">
    <property type="term" value="F:protein-N(PI)-phosphohistidine-sugar phosphotransferase activity"/>
    <property type="evidence" value="ECO:0007669"/>
    <property type="project" value="UniProtKB-UniRule"/>
</dbReference>
<comment type="subcellular location">
    <subcellularLocation>
        <location evidence="1">Cell membrane</location>
        <topology evidence="1">Multi-pass membrane protein</topology>
    </subcellularLocation>
</comment>
<evidence type="ECO:0000256" key="3">
    <source>
        <dbReference type="ARBA" id="ARBA00022475"/>
    </source>
</evidence>
<dbReference type="Pfam" id="PF02378">
    <property type="entry name" value="PTS_EIIC"/>
    <property type="match status" value="1"/>
</dbReference>
<dbReference type="GO" id="GO:1901264">
    <property type="term" value="P:carbohydrate derivative transport"/>
    <property type="evidence" value="ECO:0007669"/>
    <property type="project" value="TreeGrafter"/>
</dbReference>
<dbReference type="InterPro" id="IPR051088">
    <property type="entry name" value="PTS_Sugar-EIIC/EIIB"/>
</dbReference>
<feature type="domain" description="PTS EIIC type-3" evidence="11">
    <location>
        <begin position="9"/>
        <end position="431"/>
    </location>
</feature>
<evidence type="ECO:0000313" key="12">
    <source>
        <dbReference type="EMBL" id="OEG15539.1"/>
    </source>
</evidence>
<feature type="transmembrane region" description="Helical" evidence="10">
    <location>
        <begin position="241"/>
        <end position="263"/>
    </location>
</feature>
<dbReference type="STRING" id="903983.BCR23_08720"/>
<evidence type="ECO:0000256" key="4">
    <source>
        <dbReference type="ARBA" id="ARBA00022597"/>
    </source>
</evidence>
<keyword evidence="4 9" id="KW-0762">Sugar transport</keyword>
<dbReference type="InterPro" id="IPR004501">
    <property type="entry name" value="PTS_EIIC_3"/>
</dbReference>
<keyword evidence="8 9" id="KW-0472">Membrane</keyword>
<keyword evidence="7 10" id="KW-1133">Transmembrane helix</keyword>
<gene>
    <name evidence="12" type="ORF">BCR23_08720</name>
</gene>
<comment type="caution">
    <text evidence="12">The sequence shown here is derived from an EMBL/GenBank/DDBJ whole genome shotgun (WGS) entry which is preliminary data.</text>
</comment>
<keyword evidence="13" id="KW-1185">Reference proteome</keyword>
<keyword evidence="5" id="KW-0598">Phosphotransferase system</keyword>
<feature type="transmembrane region" description="Helical" evidence="10">
    <location>
        <begin position="301"/>
        <end position="326"/>
    </location>
</feature>
<feature type="transmembrane region" description="Helical" evidence="10">
    <location>
        <begin position="163"/>
        <end position="180"/>
    </location>
</feature>
<evidence type="ECO:0000256" key="10">
    <source>
        <dbReference type="SAM" id="Phobius"/>
    </source>
</evidence>